<dbReference type="Proteomes" id="UP001472677">
    <property type="component" value="Unassembled WGS sequence"/>
</dbReference>
<reference evidence="2 3" key="1">
    <citation type="journal article" date="2024" name="G3 (Bethesda)">
        <title>Genome assembly of Hibiscus sabdariffa L. provides insights into metabolisms of medicinal natural products.</title>
        <authorList>
            <person name="Kim T."/>
        </authorList>
    </citation>
    <scope>NUCLEOTIDE SEQUENCE [LARGE SCALE GENOMIC DNA]</scope>
    <source>
        <strain evidence="2">TK-2024</strain>
        <tissue evidence="2">Old leaves</tissue>
    </source>
</reference>
<feature type="compositionally biased region" description="Basic and acidic residues" evidence="1">
    <location>
        <begin position="73"/>
        <end position="87"/>
    </location>
</feature>
<protein>
    <submittedName>
        <fullName evidence="2">Uncharacterized protein</fullName>
    </submittedName>
</protein>
<dbReference type="EMBL" id="JBBPBM010000008">
    <property type="protein sequence ID" value="KAK8572348.1"/>
    <property type="molecule type" value="Genomic_DNA"/>
</dbReference>
<organism evidence="2 3">
    <name type="scientific">Hibiscus sabdariffa</name>
    <name type="common">roselle</name>
    <dbReference type="NCBI Taxonomy" id="183260"/>
    <lineage>
        <taxon>Eukaryota</taxon>
        <taxon>Viridiplantae</taxon>
        <taxon>Streptophyta</taxon>
        <taxon>Embryophyta</taxon>
        <taxon>Tracheophyta</taxon>
        <taxon>Spermatophyta</taxon>
        <taxon>Magnoliopsida</taxon>
        <taxon>eudicotyledons</taxon>
        <taxon>Gunneridae</taxon>
        <taxon>Pentapetalae</taxon>
        <taxon>rosids</taxon>
        <taxon>malvids</taxon>
        <taxon>Malvales</taxon>
        <taxon>Malvaceae</taxon>
        <taxon>Malvoideae</taxon>
        <taxon>Hibiscus</taxon>
    </lineage>
</organism>
<evidence type="ECO:0000313" key="2">
    <source>
        <dbReference type="EMBL" id="KAK8572348.1"/>
    </source>
</evidence>
<accession>A0ABR2F5Q6</accession>
<keyword evidence="3" id="KW-1185">Reference proteome</keyword>
<evidence type="ECO:0000256" key="1">
    <source>
        <dbReference type="SAM" id="MobiDB-lite"/>
    </source>
</evidence>
<evidence type="ECO:0000313" key="3">
    <source>
        <dbReference type="Proteomes" id="UP001472677"/>
    </source>
</evidence>
<proteinExistence type="predicted"/>
<name>A0ABR2F5Q6_9ROSI</name>
<comment type="caution">
    <text evidence="2">The sequence shown here is derived from an EMBL/GenBank/DDBJ whole genome shotgun (WGS) entry which is preliminary data.</text>
</comment>
<gene>
    <name evidence="2" type="ORF">V6N12_028403</name>
</gene>
<sequence>MSQNQHRARFQAFMVPPGGTTNFTGATSVINLADPSLQQANLHIPSSGPGHEELIDQITQNDRPRAPPALESDNQRHSSCEDPKMHLRNDKECPVCKEEFDMCRSKGVAS</sequence>
<feature type="region of interest" description="Disordered" evidence="1">
    <location>
        <begin position="40"/>
        <end position="87"/>
    </location>
</feature>